<keyword evidence="12 17" id="KW-0868">Chloride</keyword>
<dbReference type="Proteomes" id="UP000827986">
    <property type="component" value="Unassembled WGS sequence"/>
</dbReference>
<evidence type="ECO:0000256" key="6">
    <source>
        <dbReference type="ARBA" id="ARBA00022989"/>
    </source>
</evidence>
<comment type="catalytic activity">
    <reaction evidence="14">
        <text>chloride(in) = chloride(out)</text>
        <dbReference type="Rhea" id="RHEA:29823"/>
        <dbReference type="ChEBI" id="CHEBI:17996"/>
    </reaction>
</comment>
<dbReference type="PANTHER" id="PTHR12424">
    <property type="entry name" value="TWEETY-RELATED"/>
    <property type="match status" value="1"/>
</dbReference>
<keyword evidence="3 17" id="KW-0813">Transport</keyword>
<feature type="compositionally biased region" description="Polar residues" evidence="18">
    <location>
        <begin position="319"/>
        <end position="333"/>
    </location>
</feature>
<name>A0A9D3XJP3_9SAUR</name>
<comment type="function">
    <text evidence="17">Probable chloride channel.</text>
</comment>
<keyword evidence="9" id="KW-1015">Disulfide bond</keyword>
<evidence type="ECO:0000256" key="15">
    <source>
        <dbReference type="ARBA" id="ARBA00044642"/>
    </source>
</evidence>
<evidence type="ECO:0000256" key="7">
    <source>
        <dbReference type="ARBA" id="ARBA00023065"/>
    </source>
</evidence>
<dbReference type="InterPro" id="IPR006990">
    <property type="entry name" value="Tweety"/>
</dbReference>
<evidence type="ECO:0000256" key="3">
    <source>
        <dbReference type="ARBA" id="ARBA00022448"/>
    </source>
</evidence>
<dbReference type="Pfam" id="PF04906">
    <property type="entry name" value="Tweety"/>
    <property type="match status" value="1"/>
</dbReference>
<evidence type="ECO:0000256" key="8">
    <source>
        <dbReference type="ARBA" id="ARBA00023136"/>
    </source>
</evidence>
<feature type="transmembrane region" description="Helical" evidence="17">
    <location>
        <begin position="83"/>
        <end position="106"/>
    </location>
</feature>
<evidence type="ECO:0000256" key="5">
    <source>
        <dbReference type="ARBA" id="ARBA00022692"/>
    </source>
</evidence>
<feature type="compositionally biased region" description="Low complexity" evidence="18">
    <location>
        <begin position="307"/>
        <end position="316"/>
    </location>
</feature>
<organism evidence="19 20">
    <name type="scientific">Mauremys mutica</name>
    <name type="common">yellowpond turtle</name>
    <dbReference type="NCBI Taxonomy" id="74926"/>
    <lineage>
        <taxon>Eukaryota</taxon>
        <taxon>Metazoa</taxon>
        <taxon>Chordata</taxon>
        <taxon>Craniata</taxon>
        <taxon>Vertebrata</taxon>
        <taxon>Euteleostomi</taxon>
        <taxon>Archelosauria</taxon>
        <taxon>Testudinata</taxon>
        <taxon>Testudines</taxon>
        <taxon>Cryptodira</taxon>
        <taxon>Durocryptodira</taxon>
        <taxon>Testudinoidea</taxon>
        <taxon>Geoemydidae</taxon>
        <taxon>Geoemydinae</taxon>
        <taxon>Mauremys</taxon>
    </lineage>
</organism>
<comment type="caution">
    <text evidence="19">The sequence shown here is derived from an EMBL/GenBank/DDBJ whole genome shotgun (WGS) entry which is preliminary data.</text>
</comment>
<dbReference type="GO" id="GO:0005886">
    <property type="term" value="C:plasma membrane"/>
    <property type="evidence" value="ECO:0007669"/>
    <property type="project" value="UniProtKB-SubCell"/>
</dbReference>
<evidence type="ECO:0000256" key="13">
    <source>
        <dbReference type="ARBA" id="ARBA00023303"/>
    </source>
</evidence>
<evidence type="ECO:0000256" key="9">
    <source>
        <dbReference type="ARBA" id="ARBA00023157"/>
    </source>
</evidence>
<comment type="subcellular location">
    <subcellularLocation>
        <location evidence="1">Cell membrane</location>
        <topology evidence="1">Multi-pass membrane protein</topology>
    </subcellularLocation>
</comment>
<keyword evidence="10 17" id="KW-0869">Chloride channel</keyword>
<dbReference type="GO" id="GO:0072320">
    <property type="term" value="F:volume-sensitive chloride channel activity"/>
    <property type="evidence" value="ECO:0007669"/>
    <property type="project" value="TreeGrafter"/>
</dbReference>
<dbReference type="GO" id="GO:0034707">
    <property type="term" value="C:chloride channel complex"/>
    <property type="evidence" value="ECO:0007669"/>
    <property type="project" value="UniProtKB-UniRule"/>
</dbReference>
<evidence type="ECO:0000256" key="17">
    <source>
        <dbReference type="RuleBase" id="RU361114"/>
    </source>
</evidence>
<keyword evidence="5 17" id="KW-0812">Transmembrane</keyword>
<keyword evidence="13 17" id="KW-0407">Ion channel</keyword>
<dbReference type="GO" id="GO:0030868">
    <property type="term" value="C:smooth endoplasmic reticulum membrane"/>
    <property type="evidence" value="ECO:0007669"/>
    <property type="project" value="TreeGrafter"/>
</dbReference>
<keyword evidence="4" id="KW-1003">Cell membrane</keyword>
<keyword evidence="11" id="KW-0325">Glycoprotein</keyword>
<dbReference type="AlphaFoldDB" id="A0A9D3XJP3"/>
<evidence type="ECO:0000256" key="11">
    <source>
        <dbReference type="ARBA" id="ARBA00023180"/>
    </source>
</evidence>
<comment type="caution">
    <text evidence="17">Lacks conserved residue(s) required for the propagation of feature annotation.</text>
</comment>
<dbReference type="PANTHER" id="PTHR12424:SF5">
    <property type="entry name" value="PROTEIN TWEETY HOMOLOG 1"/>
    <property type="match status" value="1"/>
</dbReference>
<keyword evidence="6 17" id="KW-1133">Transmembrane helix</keyword>
<keyword evidence="20" id="KW-1185">Reference proteome</keyword>
<accession>A0A9D3XJP3</accession>
<evidence type="ECO:0000256" key="1">
    <source>
        <dbReference type="ARBA" id="ARBA00004651"/>
    </source>
</evidence>
<dbReference type="GO" id="GO:0005229">
    <property type="term" value="F:intracellularly calcium-gated chloride channel activity"/>
    <property type="evidence" value="ECO:0007669"/>
    <property type="project" value="TreeGrafter"/>
</dbReference>
<protein>
    <recommendedName>
        <fullName evidence="17">Protein tweety homolog</fullName>
    </recommendedName>
</protein>
<feature type="transmembrane region" description="Helical" evidence="17">
    <location>
        <begin position="112"/>
        <end position="133"/>
    </location>
</feature>
<dbReference type="EMBL" id="JAHDVG010000469">
    <property type="protein sequence ID" value="KAH1180801.1"/>
    <property type="molecule type" value="Genomic_DNA"/>
</dbReference>
<proteinExistence type="inferred from homology"/>
<keyword evidence="7 17" id="KW-0406">Ion transport</keyword>
<evidence type="ECO:0000256" key="12">
    <source>
        <dbReference type="ARBA" id="ARBA00023214"/>
    </source>
</evidence>
<evidence type="ECO:0000313" key="20">
    <source>
        <dbReference type="Proteomes" id="UP000827986"/>
    </source>
</evidence>
<evidence type="ECO:0000256" key="2">
    <source>
        <dbReference type="ARBA" id="ARBA00009849"/>
    </source>
</evidence>
<comment type="subunit">
    <text evidence="16">Homotetramer; disulfide-linked. Homodimer.</text>
</comment>
<evidence type="ECO:0000256" key="4">
    <source>
        <dbReference type="ARBA" id="ARBA00022475"/>
    </source>
</evidence>
<evidence type="ECO:0000256" key="18">
    <source>
        <dbReference type="SAM" id="MobiDB-lite"/>
    </source>
</evidence>
<sequence>AGIGIGFYGNSETNDGVGQATAALLDANLTLQGADALVRQTLGLLSGAVGGDLTQLEEALAPRIEFVAVVRNTRRQAEAVAQILAGLPFWGALGTSPSQLALGLAFLEDYRWLAYLLLLLLDLVICLFTLLGLGKQSKWLVVAMTVMSFFVLILSWGSLGLEMAAAVGLSDFCSDPDGFVLNLTQAKTELSPEILQYYLTCSQDVPNPFQQGTLNSTESNFHQLVALLNCRGLHKDYVDALKGLCYDGMEGLLFLLLFSLLSALAFTTAVCSLPRAWERFHSRNMEYEDAEDDDPFIPQARSPPPRSSLRLSAPPISNAPVSQYMNQSGSFSGSPRYDSVPLLDRHSPPPSYSPSMQASYVGASQEEPGPRYRMDFLT</sequence>
<feature type="non-terminal residue" evidence="19">
    <location>
        <position position="378"/>
    </location>
</feature>
<feature type="compositionally biased region" description="Basic and acidic residues" evidence="18">
    <location>
        <begin position="368"/>
        <end position="378"/>
    </location>
</feature>
<evidence type="ECO:0000313" key="19">
    <source>
        <dbReference type="EMBL" id="KAH1180801.1"/>
    </source>
</evidence>
<feature type="transmembrane region" description="Helical" evidence="17">
    <location>
        <begin position="140"/>
        <end position="159"/>
    </location>
</feature>
<reference evidence="19" key="1">
    <citation type="submission" date="2021-09" db="EMBL/GenBank/DDBJ databases">
        <title>The genome of Mauremys mutica provides insights into the evolution of semi-aquatic lifestyle.</title>
        <authorList>
            <person name="Gong S."/>
            <person name="Gao Y."/>
        </authorList>
    </citation>
    <scope>NUCLEOTIDE SEQUENCE</scope>
    <source>
        <strain evidence="19">MM-2020</strain>
        <tissue evidence="19">Muscle</tissue>
    </source>
</reference>
<comment type="catalytic activity">
    <reaction evidence="15">
        <text>L-glutamate(out) = L-glutamate(in)</text>
        <dbReference type="Rhea" id="RHEA:66336"/>
        <dbReference type="ChEBI" id="CHEBI:29985"/>
    </reaction>
    <physiologicalReaction direction="right-to-left" evidence="15">
        <dbReference type="Rhea" id="RHEA:66338"/>
    </physiologicalReaction>
</comment>
<evidence type="ECO:0000256" key="14">
    <source>
        <dbReference type="ARBA" id="ARBA00024167"/>
    </source>
</evidence>
<feature type="region of interest" description="Disordered" evidence="18">
    <location>
        <begin position="290"/>
        <end position="378"/>
    </location>
</feature>
<comment type="similarity">
    <text evidence="2 17">Belongs to the tweety family.</text>
</comment>
<keyword evidence="8 17" id="KW-0472">Membrane</keyword>
<evidence type="ECO:0000256" key="16">
    <source>
        <dbReference type="ARBA" id="ARBA00047042"/>
    </source>
</evidence>
<gene>
    <name evidence="19" type="ORF">KIL84_001735</name>
</gene>
<evidence type="ECO:0000256" key="10">
    <source>
        <dbReference type="ARBA" id="ARBA00023173"/>
    </source>
</evidence>
<feature type="transmembrane region" description="Helical" evidence="17">
    <location>
        <begin position="252"/>
        <end position="273"/>
    </location>
</feature>